<dbReference type="SUPFAM" id="SSF55481">
    <property type="entry name" value="N-terminal domain of eukaryotic peptide chain release factor subunit 1, ERF1"/>
    <property type="match status" value="1"/>
</dbReference>
<proteinExistence type="inferred from homology"/>
<dbReference type="InterPro" id="IPR020918">
    <property type="entry name" value="Peptide_chain-rel_aRF1"/>
</dbReference>
<dbReference type="HAMAP" id="MF_00424">
    <property type="entry name" value="Rel_fact_arch_1"/>
    <property type="match status" value="1"/>
</dbReference>
<comment type="subcellular location">
    <subcellularLocation>
        <location evidence="2 9">Cytoplasm</location>
    </subcellularLocation>
</comment>
<name>A0A1Y3GE32_9EURY</name>
<dbReference type="Pfam" id="PF03465">
    <property type="entry name" value="eRF1_3"/>
    <property type="match status" value="1"/>
</dbReference>
<evidence type="ECO:0000259" key="11">
    <source>
        <dbReference type="SMART" id="SM01194"/>
    </source>
</evidence>
<dbReference type="Gene3D" id="3.30.420.60">
    <property type="entry name" value="eRF1 domain 2"/>
    <property type="match status" value="1"/>
</dbReference>
<protein>
    <recommendedName>
        <fullName evidence="5 9">Peptide chain release factor subunit 1</fullName>
    </recommendedName>
    <alternativeName>
        <fullName evidence="8 9">Translation termination factor aRF1</fullName>
    </alternativeName>
</protein>
<dbReference type="NCBIfam" id="TIGR03676">
    <property type="entry name" value="aRF1_eRF1"/>
    <property type="match status" value="1"/>
</dbReference>
<feature type="coiled-coil region" evidence="10">
    <location>
        <begin position="22"/>
        <end position="49"/>
    </location>
</feature>
<evidence type="ECO:0000256" key="10">
    <source>
        <dbReference type="SAM" id="Coils"/>
    </source>
</evidence>
<evidence type="ECO:0000256" key="6">
    <source>
        <dbReference type="ARBA" id="ARBA00022490"/>
    </source>
</evidence>
<dbReference type="PANTHER" id="PTHR10113">
    <property type="entry name" value="PEPTIDE CHAIN RELEASE FACTOR SUBUNIT 1"/>
    <property type="match status" value="1"/>
</dbReference>
<keyword evidence="7 9" id="KW-0648">Protein biosynthesis</keyword>
<evidence type="ECO:0000256" key="5">
    <source>
        <dbReference type="ARBA" id="ARBA00019723"/>
    </source>
</evidence>
<dbReference type="InterPro" id="IPR005142">
    <property type="entry name" value="eRF1_3"/>
</dbReference>
<dbReference type="SMART" id="SM01194">
    <property type="entry name" value="eRF1_1"/>
    <property type="match status" value="1"/>
</dbReference>
<dbReference type="SUPFAM" id="SSF53137">
    <property type="entry name" value="Translational machinery components"/>
    <property type="match status" value="1"/>
</dbReference>
<sequence>MDEIQDIQGNHTELITLYVPPDKNIKDAYDQLKDEYRQANNIKTKNTRKNVQSALDVLMGKLKHFKKPPENGMIMMAGEVPTRGDKTDMMSLIIEPPEKINSYRYHCDSNFLVEPLRELVEKNKKIGLLVLDRREATVGLLIGNNIEALRHHTSGVPGKTKAGGQSQARFERLRDIAASEFYKRVGESANEIFENEEDLVGVLVGGPSPTKEEFLKKDLLHHEIDVLGKYDVSYTDEYGLRELVDVASETLEKIETMEERRAAKEFLKKLVEDENMVTYGENQVRKAIRMGAVEKLVISEDLRKYRVNINCSECGYSKDVTLKGEGPKEIKSRYENCPECNGQLDIEVEDVVTELAEMTDNMGGEVVFVSTDFEEGQQLYNAFGGAAAILRFSPS</sequence>
<comment type="caution">
    <text evidence="12">The sequence shown here is derived from an EMBL/GenBank/DDBJ whole genome shotgun (WGS) entry which is preliminary data.</text>
</comment>
<gene>
    <name evidence="9" type="primary">prf1</name>
    <name evidence="12" type="ORF">AMET1_1472</name>
</gene>
<evidence type="ECO:0000313" key="12">
    <source>
        <dbReference type="EMBL" id="OUJ18553.1"/>
    </source>
</evidence>
<dbReference type="SUPFAM" id="SSF55315">
    <property type="entry name" value="L30e-like"/>
    <property type="match status" value="1"/>
</dbReference>
<dbReference type="Gene3D" id="3.30.1330.30">
    <property type="match status" value="1"/>
</dbReference>
<accession>A0A1Y3GE32</accession>
<dbReference type="EMBL" id="MRZU01000004">
    <property type="protein sequence ID" value="OUJ18553.1"/>
    <property type="molecule type" value="Genomic_DNA"/>
</dbReference>
<dbReference type="Pfam" id="PF03464">
    <property type="entry name" value="eRF1_2"/>
    <property type="match status" value="1"/>
</dbReference>
<feature type="domain" description="eRF1/Pelota-like N-terminal" evidence="11">
    <location>
        <begin position="1"/>
        <end position="121"/>
    </location>
</feature>
<evidence type="ECO:0000256" key="2">
    <source>
        <dbReference type="ARBA" id="ARBA00004496"/>
    </source>
</evidence>
<dbReference type="InterPro" id="IPR004403">
    <property type="entry name" value="Peptide_chain-rel_eRF1/aRF1"/>
</dbReference>
<organism evidence="12 13">
    <name type="scientific">Methanonatronarchaeum thermophilum</name>
    <dbReference type="NCBI Taxonomy" id="1927129"/>
    <lineage>
        <taxon>Archaea</taxon>
        <taxon>Methanobacteriati</taxon>
        <taxon>Methanobacteriota</taxon>
        <taxon>Methanonatronarchaeia</taxon>
        <taxon>Methanonatronarchaeales</taxon>
        <taxon>Methanonatronarchaeaceae</taxon>
        <taxon>Methanonatronarchaeum</taxon>
    </lineage>
</organism>
<evidence type="ECO:0000256" key="3">
    <source>
        <dbReference type="ARBA" id="ARBA00005326"/>
    </source>
</evidence>
<evidence type="ECO:0000256" key="9">
    <source>
        <dbReference type="HAMAP-Rule" id="MF_00424"/>
    </source>
</evidence>
<evidence type="ECO:0000256" key="4">
    <source>
        <dbReference type="ARBA" id="ARBA00011520"/>
    </source>
</evidence>
<evidence type="ECO:0000256" key="7">
    <source>
        <dbReference type="ARBA" id="ARBA00022917"/>
    </source>
</evidence>
<evidence type="ECO:0000256" key="1">
    <source>
        <dbReference type="ARBA" id="ARBA00002832"/>
    </source>
</evidence>
<evidence type="ECO:0000313" key="13">
    <source>
        <dbReference type="Proteomes" id="UP000195137"/>
    </source>
</evidence>
<dbReference type="InterPro" id="IPR024049">
    <property type="entry name" value="eRF1_1_sf"/>
</dbReference>
<dbReference type="Pfam" id="PF03463">
    <property type="entry name" value="eRF1_1"/>
    <property type="match status" value="1"/>
</dbReference>
<comment type="function">
    <text evidence="1 9">Directs the termination of nascent peptide synthesis (translation) in response to the termination codons UAA, UAG and UGA.</text>
</comment>
<dbReference type="InterPro" id="IPR029064">
    <property type="entry name" value="Ribosomal_eL30-like_sf"/>
</dbReference>
<dbReference type="Gene3D" id="3.30.960.10">
    <property type="entry name" value="eRF1 domain 1"/>
    <property type="match status" value="1"/>
</dbReference>
<dbReference type="FunFam" id="3.30.1330.30:FF:000032">
    <property type="entry name" value="Eukaryotic peptide chain release factor subunit 1"/>
    <property type="match status" value="1"/>
</dbReference>
<dbReference type="AlphaFoldDB" id="A0A1Y3GE32"/>
<dbReference type="GO" id="GO:0016149">
    <property type="term" value="F:translation release factor activity, codon specific"/>
    <property type="evidence" value="ECO:0007669"/>
    <property type="project" value="UniProtKB-UniRule"/>
</dbReference>
<keyword evidence="10" id="KW-0175">Coiled coil</keyword>
<dbReference type="FunFam" id="3.30.420.60:FF:000003">
    <property type="entry name" value="Peptide chain release factor subunit 1"/>
    <property type="match status" value="1"/>
</dbReference>
<comment type="similarity">
    <text evidence="3 9">Belongs to the eukaryotic release factor 1 family.</text>
</comment>
<dbReference type="InterPro" id="IPR005141">
    <property type="entry name" value="eRF1_2"/>
</dbReference>
<keyword evidence="6 9" id="KW-0963">Cytoplasm</keyword>
<dbReference type="OrthoDB" id="1011at2157"/>
<reference evidence="12 13" key="1">
    <citation type="submission" date="2016-12" db="EMBL/GenBank/DDBJ databases">
        <title>Discovery of methanogenic haloarchaea.</title>
        <authorList>
            <person name="Sorokin D.Y."/>
            <person name="Makarova K.S."/>
            <person name="Abbas B."/>
            <person name="Ferrer M."/>
            <person name="Golyshin P.N."/>
        </authorList>
    </citation>
    <scope>NUCLEOTIDE SEQUENCE [LARGE SCALE GENOMIC DNA]</scope>
    <source>
        <strain evidence="12">AMET1</strain>
    </source>
</reference>
<dbReference type="InterPro" id="IPR042226">
    <property type="entry name" value="eFR1_2_sf"/>
</dbReference>
<dbReference type="Proteomes" id="UP000195137">
    <property type="component" value="Unassembled WGS sequence"/>
</dbReference>
<keyword evidence="13" id="KW-1185">Reference proteome</keyword>
<dbReference type="GO" id="GO:0005737">
    <property type="term" value="C:cytoplasm"/>
    <property type="evidence" value="ECO:0007669"/>
    <property type="project" value="UniProtKB-SubCell"/>
</dbReference>
<evidence type="ECO:0000256" key="8">
    <source>
        <dbReference type="ARBA" id="ARBA00031168"/>
    </source>
</evidence>
<dbReference type="InterPro" id="IPR005140">
    <property type="entry name" value="eRF1_Pelota-like_N"/>
</dbReference>
<comment type="subunit">
    <text evidence="4 9">Heterodimer of two subunits, one of which binds GTP.</text>
</comment>